<evidence type="ECO:0000313" key="1">
    <source>
        <dbReference type="EMBL" id="SOE18840.1"/>
    </source>
</evidence>
<dbReference type="EMBL" id="OCPC01000006">
    <property type="protein sequence ID" value="SOE18840.1"/>
    <property type="molecule type" value="Genomic_DNA"/>
</dbReference>
<protein>
    <submittedName>
        <fullName evidence="1">Uncharacterized protein</fullName>
    </submittedName>
</protein>
<organism evidence="1 2">
    <name type="scientific">Hoeflea halophila</name>
    <dbReference type="NCBI Taxonomy" id="714899"/>
    <lineage>
        <taxon>Bacteria</taxon>
        <taxon>Pseudomonadati</taxon>
        <taxon>Pseudomonadota</taxon>
        <taxon>Alphaproteobacteria</taxon>
        <taxon>Hyphomicrobiales</taxon>
        <taxon>Rhizobiaceae</taxon>
        <taxon>Hoeflea</taxon>
    </lineage>
</organism>
<sequence length="80" mass="8987">MHINIIKEANRHSDLLKAAEHAVTDAIRDGIVAEVSRIEDRLSTAKPRTADERRAILETAERAMTALQIEPYSSMIRATF</sequence>
<dbReference type="RefSeq" id="WP_097109300.1">
    <property type="nucleotide sequence ID" value="NZ_OCPC01000006.1"/>
</dbReference>
<evidence type="ECO:0000313" key="2">
    <source>
        <dbReference type="Proteomes" id="UP000219465"/>
    </source>
</evidence>
<keyword evidence="2" id="KW-1185">Reference proteome</keyword>
<dbReference type="Proteomes" id="UP000219465">
    <property type="component" value="Unassembled WGS sequence"/>
</dbReference>
<name>A0A286IFF9_9HYPH</name>
<accession>A0A286IFF9</accession>
<gene>
    <name evidence="1" type="ORF">SAMN05877838_3784</name>
</gene>
<dbReference type="AlphaFoldDB" id="A0A286IFF9"/>
<reference evidence="2" key="1">
    <citation type="submission" date="2017-08" db="EMBL/GenBank/DDBJ databases">
        <authorList>
            <person name="Varghese N."/>
            <person name="Submissions S."/>
        </authorList>
    </citation>
    <scope>NUCLEOTIDE SEQUENCE [LARGE SCALE GENOMIC DNA]</scope>
    <source>
        <strain evidence="2">KCTC 23107</strain>
    </source>
</reference>
<proteinExistence type="predicted"/>